<comment type="caution">
    <text evidence="2">The sequence shown here is derived from an EMBL/GenBank/DDBJ whole genome shotgun (WGS) entry which is preliminary data.</text>
</comment>
<proteinExistence type="predicted"/>
<evidence type="ECO:0000313" key="3">
    <source>
        <dbReference type="Proteomes" id="UP001286456"/>
    </source>
</evidence>
<dbReference type="Proteomes" id="UP001286456">
    <property type="component" value="Unassembled WGS sequence"/>
</dbReference>
<dbReference type="AlphaFoldDB" id="A0AAE0IND7"/>
<reference evidence="2" key="1">
    <citation type="journal article" date="2023" name="Mol. Phylogenet. Evol.">
        <title>Genome-scale phylogeny and comparative genomics of the fungal order Sordariales.</title>
        <authorList>
            <person name="Hensen N."/>
            <person name="Bonometti L."/>
            <person name="Westerberg I."/>
            <person name="Brannstrom I.O."/>
            <person name="Guillou S."/>
            <person name="Cros-Aarteil S."/>
            <person name="Calhoun S."/>
            <person name="Haridas S."/>
            <person name="Kuo A."/>
            <person name="Mondo S."/>
            <person name="Pangilinan J."/>
            <person name="Riley R."/>
            <person name="LaButti K."/>
            <person name="Andreopoulos B."/>
            <person name="Lipzen A."/>
            <person name="Chen C."/>
            <person name="Yan M."/>
            <person name="Daum C."/>
            <person name="Ng V."/>
            <person name="Clum A."/>
            <person name="Steindorff A."/>
            <person name="Ohm R.A."/>
            <person name="Martin F."/>
            <person name="Silar P."/>
            <person name="Natvig D.O."/>
            <person name="Lalanne C."/>
            <person name="Gautier V."/>
            <person name="Ament-Velasquez S.L."/>
            <person name="Kruys A."/>
            <person name="Hutchinson M.I."/>
            <person name="Powell A.J."/>
            <person name="Barry K."/>
            <person name="Miller A.N."/>
            <person name="Grigoriev I.V."/>
            <person name="Debuchy R."/>
            <person name="Gladieux P."/>
            <person name="Hiltunen Thoren M."/>
            <person name="Johannesson H."/>
        </authorList>
    </citation>
    <scope>NUCLEOTIDE SEQUENCE</scope>
    <source>
        <strain evidence="2">SMH4131-1</strain>
    </source>
</reference>
<protein>
    <submittedName>
        <fullName evidence="2">Uncharacterized protein</fullName>
    </submittedName>
</protein>
<accession>A0AAE0IND7</accession>
<evidence type="ECO:0000256" key="1">
    <source>
        <dbReference type="SAM" id="MobiDB-lite"/>
    </source>
</evidence>
<dbReference type="EMBL" id="JAUEPO010000003">
    <property type="protein sequence ID" value="KAK3328194.1"/>
    <property type="molecule type" value="Genomic_DNA"/>
</dbReference>
<name>A0AAE0IND7_9PEZI</name>
<gene>
    <name evidence="2" type="ORF">B0T19DRAFT_184568</name>
</gene>
<sequence length="303" mass="34093">MDASDYRLNADQILLAAGLKQRERSAYLGLFRNLRLISRRVGRSSWIPFKHGYFLSQTLGLEDELRPLFSCAEGPCPKSEENYLTYPPQQRRMPRICPPVNTSEKRQLQEGLSGQQEREHALPDPVDPGDIDYMPDDGDEHDGYYGDDGEPAGDGEFGPLDLTALLGGDVDTEAIDWMALPGSMATPLALQSFAEDPAAEVIPSSEKKRHKLANMKLPDGFYTVAHNQQPITYNLWDGTINATRLIRAFGIERSRLATFWSKYPETQQGHGGLGTPWSRELISNWRMLQFYATISDCHWSLSN</sequence>
<reference evidence="2" key="2">
    <citation type="submission" date="2023-06" db="EMBL/GenBank/DDBJ databases">
        <authorList>
            <consortium name="Lawrence Berkeley National Laboratory"/>
            <person name="Haridas S."/>
            <person name="Hensen N."/>
            <person name="Bonometti L."/>
            <person name="Westerberg I."/>
            <person name="Brannstrom I.O."/>
            <person name="Guillou S."/>
            <person name="Cros-Aarteil S."/>
            <person name="Calhoun S."/>
            <person name="Kuo A."/>
            <person name="Mondo S."/>
            <person name="Pangilinan J."/>
            <person name="Riley R."/>
            <person name="Labutti K."/>
            <person name="Andreopoulos B."/>
            <person name="Lipzen A."/>
            <person name="Chen C."/>
            <person name="Yanf M."/>
            <person name="Daum C."/>
            <person name="Ng V."/>
            <person name="Clum A."/>
            <person name="Steindorff A."/>
            <person name="Ohm R."/>
            <person name="Martin F."/>
            <person name="Silar P."/>
            <person name="Natvig D."/>
            <person name="Lalanne C."/>
            <person name="Gautier V."/>
            <person name="Ament-Velasquez S.L."/>
            <person name="Kruys A."/>
            <person name="Hutchinson M.I."/>
            <person name="Powell A.J."/>
            <person name="Barry K."/>
            <person name="Miller A.N."/>
            <person name="Grigoriev I.V."/>
            <person name="Debuchy R."/>
            <person name="Gladieux P."/>
            <person name="Thoren M.H."/>
            <person name="Johannesson H."/>
        </authorList>
    </citation>
    <scope>NUCLEOTIDE SEQUENCE</scope>
    <source>
        <strain evidence="2">SMH4131-1</strain>
    </source>
</reference>
<feature type="region of interest" description="Disordered" evidence="1">
    <location>
        <begin position="102"/>
        <end position="157"/>
    </location>
</feature>
<organism evidence="2 3">
    <name type="scientific">Cercophora scortea</name>
    <dbReference type="NCBI Taxonomy" id="314031"/>
    <lineage>
        <taxon>Eukaryota</taxon>
        <taxon>Fungi</taxon>
        <taxon>Dikarya</taxon>
        <taxon>Ascomycota</taxon>
        <taxon>Pezizomycotina</taxon>
        <taxon>Sordariomycetes</taxon>
        <taxon>Sordariomycetidae</taxon>
        <taxon>Sordariales</taxon>
        <taxon>Lasiosphaeriaceae</taxon>
        <taxon>Cercophora</taxon>
    </lineage>
</organism>
<feature type="compositionally biased region" description="Acidic residues" evidence="1">
    <location>
        <begin position="127"/>
        <end position="153"/>
    </location>
</feature>
<evidence type="ECO:0000313" key="2">
    <source>
        <dbReference type="EMBL" id="KAK3328194.1"/>
    </source>
</evidence>
<keyword evidence="3" id="KW-1185">Reference proteome</keyword>